<feature type="compositionally biased region" description="Low complexity" evidence="1">
    <location>
        <begin position="189"/>
        <end position="204"/>
    </location>
</feature>
<dbReference type="GO" id="GO:0005634">
    <property type="term" value="C:nucleus"/>
    <property type="evidence" value="ECO:0007669"/>
    <property type="project" value="TreeGrafter"/>
</dbReference>
<keyword evidence="4" id="KW-1185">Reference proteome</keyword>
<dbReference type="PANTHER" id="PTHR12299">
    <property type="entry name" value="HYALURONIC ACID-BINDING PROTEIN 4"/>
    <property type="match status" value="1"/>
</dbReference>
<comment type="caution">
    <text evidence="3">The sequence shown here is derived from an EMBL/GenBank/DDBJ whole genome shotgun (WGS) entry which is preliminary data.</text>
</comment>
<dbReference type="EMBL" id="LXWW01000312">
    <property type="protein sequence ID" value="OAO13930.1"/>
    <property type="molecule type" value="Genomic_DNA"/>
</dbReference>
<dbReference type="InterPro" id="IPR039764">
    <property type="entry name" value="HABP4/SERBP1-like"/>
</dbReference>
<dbReference type="GO" id="GO:0005737">
    <property type="term" value="C:cytoplasm"/>
    <property type="evidence" value="ECO:0007669"/>
    <property type="project" value="TreeGrafter"/>
</dbReference>
<evidence type="ECO:0000256" key="1">
    <source>
        <dbReference type="SAM" id="MobiDB-lite"/>
    </source>
</evidence>
<accession>A0A196SA45</accession>
<feature type="compositionally biased region" description="Basic and acidic residues" evidence="1">
    <location>
        <begin position="19"/>
        <end position="61"/>
    </location>
</feature>
<protein>
    <recommendedName>
        <fullName evidence="2">Hyaluronan/mRNA-binding protein domain-containing protein</fullName>
    </recommendedName>
</protein>
<gene>
    <name evidence="3" type="ORF">AV274_4424</name>
</gene>
<feature type="region of interest" description="Disordered" evidence="1">
    <location>
        <begin position="1"/>
        <end position="103"/>
    </location>
</feature>
<evidence type="ECO:0000313" key="3">
    <source>
        <dbReference type="EMBL" id="OAO13930.1"/>
    </source>
</evidence>
<feature type="domain" description="Hyaluronan/mRNA-binding protein" evidence="2">
    <location>
        <begin position="44"/>
        <end position="144"/>
    </location>
</feature>
<dbReference type="Gene3D" id="6.10.140.1040">
    <property type="match status" value="1"/>
</dbReference>
<dbReference type="STRING" id="478820.A0A196SA45"/>
<dbReference type="InterPro" id="IPR006861">
    <property type="entry name" value="HABP4_PAIRBP1-bd"/>
</dbReference>
<dbReference type="PANTHER" id="PTHR12299:SF17">
    <property type="entry name" value="AT19571P-RELATED"/>
    <property type="match status" value="1"/>
</dbReference>
<dbReference type="Proteomes" id="UP000078348">
    <property type="component" value="Unassembled WGS sequence"/>
</dbReference>
<dbReference type="AlphaFoldDB" id="A0A196SA45"/>
<feature type="region of interest" description="Disordered" evidence="1">
    <location>
        <begin position="120"/>
        <end position="228"/>
    </location>
</feature>
<reference evidence="3 4" key="1">
    <citation type="submission" date="2016-05" db="EMBL/GenBank/DDBJ databases">
        <title>Nuclear genome of Blastocystis sp. subtype 1 NandII.</title>
        <authorList>
            <person name="Gentekaki E."/>
            <person name="Curtis B."/>
            <person name="Stairs C."/>
            <person name="Eme L."/>
            <person name="Herman E."/>
            <person name="Klimes V."/>
            <person name="Arias M.C."/>
            <person name="Elias M."/>
            <person name="Hilliou F."/>
            <person name="Klute M."/>
            <person name="Malik S.-B."/>
            <person name="Pightling A."/>
            <person name="Rachubinski R."/>
            <person name="Salas D."/>
            <person name="Schlacht A."/>
            <person name="Suga H."/>
            <person name="Archibald J."/>
            <person name="Ball S.G."/>
            <person name="Clark G."/>
            <person name="Dacks J."/>
            <person name="Van Der Giezen M."/>
            <person name="Tsaousis A."/>
            <person name="Roger A."/>
        </authorList>
    </citation>
    <scope>NUCLEOTIDE SEQUENCE [LARGE SCALE GENOMIC DNA]</scope>
    <source>
        <strain evidence="4">ATCC 50177 / NandII</strain>
    </source>
</reference>
<name>A0A196SA45_BLAHN</name>
<dbReference type="SMART" id="SM01233">
    <property type="entry name" value="HABP4_PAI-RBP1"/>
    <property type="match status" value="1"/>
</dbReference>
<dbReference type="Pfam" id="PF04774">
    <property type="entry name" value="HABP4_PAI-RBP1"/>
    <property type="match status" value="1"/>
</dbReference>
<organism evidence="3 4">
    <name type="scientific">Blastocystis sp. subtype 1 (strain ATCC 50177 / NandII)</name>
    <dbReference type="NCBI Taxonomy" id="478820"/>
    <lineage>
        <taxon>Eukaryota</taxon>
        <taxon>Sar</taxon>
        <taxon>Stramenopiles</taxon>
        <taxon>Bigyra</taxon>
        <taxon>Opalozoa</taxon>
        <taxon>Opalinata</taxon>
        <taxon>Blastocystidae</taxon>
        <taxon>Blastocystis</taxon>
    </lineage>
</organism>
<dbReference type="OrthoDB" id="784393at2759"/>
<evidence type="ECO:0000259" key="2">
    <source>
        <dbReference type="SMART" id="SM01233"/>
    </source>
</evidence>
<dbReference type="GO" id="GO:0003723">
    <property type="term" value="F:RNA binding"/>
    <property type="evidence" value="ECO:0007669"/>
    <property type="project" value="InterPro"/>
</dbReference>
<feature type="compositionally biased region" description="Basic and acidic residues" evidence="1">
    <location>
        <begin position="171"/>
        <end position="188"/>
    </location>
</feature>
<sequence length="228" mass="26139">MSSENRFASLFEEEEEEVQAAKKEVRSTKTTRTNEKRVGNLRPGKREFDRHSGTGRGREIPKNGSGPRNWGNPKDAKGHLEDETQPLDQSPVPEEEVAEPKPVVFTLEEYEAQRKAKMSELLGKKTARAVEPAEGQKLEKVEEDYFVAEGYKNKEKKGKKVEEEEEPEVILNRRSDDRRDFKRAEGRPQGRFQGRPQGRPQGNRRGPRDEKRSGPKVNVMNEKAFPKL</sequence>
<proteinExistence type="predicted"/>
<evidence type="ECO:0000313" key="4">
    <source>
        <dbReference type="Proteomes" id="UP000078348"/>
    </source>
</evidence>